<dbReference type="CDD" id="cd00077">
    <property type="entry name" value="HDc"/>
    <property type="match status" value="1"/>
</dbReference>
<organism evidence="2 3">
    <name type="scientific">Candidatus Roizmanbacteria bacterium RIFCSPLOWO2_01_FULL_38_12</name>
    <dbReference type="NCBI Taxonomy" id="1802061"/>
    <lineage>
        <taxon>Bacteria</taxon>
        <taxon>Candidatus Roizmaniibacteriota</taxon>
    </lineage>
</organism>
<dbReference type="Pfam" id="PF01966">
    <property type="entry name" value="HD"/>
    <property type="match status" value="1"/>
</dbReference>
<dbReference type="Proteomes" id="UP000177141">
    <property type="component" value="Unassembled WGS sequence"/>
</dbReference>
<dbReference type="EMBL" id="MGAL01000015">
    <property type="protein sequence ID" value="OGK48476.1"/>
    <property type="molecule type" value="Genomic_DNA"/>
</dbReference>
<reference evidence="2 3" key="1">
    <citation type="journal article" date="2016" name="Nat. Commun.">
        <title>Thousands of microbial genomes shed light on interconnected biogeochemical processes in an aquifer system.</title>
        <authorList>
            <person name="Anantharaman K."/>
            <person name="Brown C.T."/>
            <person name="Hug L.A."/>
            <person name="Sharon I."/>
            <person name="Castelle C.J."/>
            <person name="Probst A.J."/>
            <person name="Thomas B.C."/>
            <person name="Singh A."/>
            <person name="Wilkins M.J."/>
            <person name="Karaoz U."/>
            <person name="Brodie E.L."/>
            <person name="Williams K.H."/>
            <person name="Hubbard S.S."/>
            <person name="Banfield J.F."/>
        </authorList>
    </citation>
    <scope>NUCLEOTIDE SEQUENCE [LARGE SCALE GENOMIC DNA]</scope>
</reference>
<dbReference type="InterPro" id="IPR006674">
    <property type="entry name" value="HD_domain"/>
</dbReference>
<proteinExistence type="predicted"/>
<evidence type="ECO:0000313" key="3">
    <source>
        <dbReference type="Proteomes" id="UP000177141"/>
    </source>
</evidence>
<feature type="domain" description="HD" evidence="1">
    <location>
        <begin position="51"/>
        <end position="151"/>
    </location>
</feature>
<comment type="caution">
    <text evidence="2">The sequence shown here is derived from an EMBL/GenBank/DDBJ whole genome shotgun (WGS) entry which is preliminary data.</text>
</comment>
<protein>
    <recommendedName>
        <fullName evidence="1">HD domain-containing protein</fullName>
    </recommendedName>
</protein>
<evidence type="ECO:0000313" key="2">
    <source>
        <dbReference type="EMBL" id="OGK48476.1"/>
    </source>
</evidence>
<dbReference type="AlphaFoldDB" id="A0A1F7IYM1"/>
<dbReference type="Gene3D" id="1.10.3210.10">
    <property type="entry name" value="Hypothetical protein af1432"/>
    <property type="match status" value="1"/>
</dbReference>
<accession>A0A1F7IYM1</accession>
<dbReference type="InterPro" id="IPR003607">
    <property type="entry name" value="HD/PDEase_dom"/>
</dbReference>
<gene>
    <name evidence="2" type="ORF">A3A93_02580</name>
</gene>
<dbReference type="STRING" id="1802061.A3A93_02580"/>
<evidence type="ECO:0000259" key="1">
    <source>
        <dbReference type="Pfam" id="PF01966"/>
    </source>
</evidence>
<sequence length="178" mass="20158">MDPTPESFTPELSVTQITDKFNSVIKDQYNTFIDGETDLTLKEEARNTLLHSARVSSLLEGFAQKKEIPEMKVRFGDEWVKVLNVSGLSHDVGKLDPQVLTLTAQPRKLNEQEMEIVKTHAVNGADKVTEIFDEKLSTKEKMVRDAMEIIRENGVFTADELAMIDEVGRVLQSSYERL</sequence>
<name>A0A1F7IYM1_9BACT</name>